<sequence length="534" mass="58687">MDRLPIVYVRGYAGPTAGIDAQVDDPFYGFNHGATHVRVGGDGDPAFYQFEGPLLRLMTDEDYRLLVQGDQHRYLREAADASVPPASLWVYRFYDQAATTFAAPPHESLPERLLGRLHRRVSADGFDIETAAAGLYDLIGLIRRKTGAPKVYLVAHSMGGLVARCMMQKTCRQPDADGRDRRPARELVARFFTYGTPHGGIAFRLGVLNWAEQAFGPAGSDIFAPEKMYGYLDPGARFGDLPPRSADFDPQRLPEEVFDTDDVFCLVGTDPRDYGLSRVPVGPKSDGLVRIEHAYVRGAHRAYVYRSHSGTYGEVNSEEGYQNLRRFLFGRWQVRLDLVGLPGTVPDTPVWQADTRLTIRGLPIVMTEQSAAHWCPVQLGDEIRRRGGKGDGDVAVPVAGTFLLDRDRLRYALGLRVFTLDEDDGRLRLTDHLEQVPAWADTLVVDVRPGAEEGGIAAWAAWNSMVEGPPERFDPITDGLPGQDAGSAMTWERTAGAAAARVAHIPLPAAARALSVLGPNAALRIEARDRLAAT</sequence>
<organism evidence="2 3">
    <name type="scientific">Streptomyces hainanensis</name>
    <dbReference type="NCBI Taxonomy" id="402648"/>
    <lineage>
        <taxon>Bacteria</taxon>
        <taxon>Bacillati</taxon>
        <taxon>Actinomycetota</taxon>
        <taxon>Actinomycetes</taxon>
        <taxon>Kitasatosporales</taxon>
        <taxon>Streptomycetaceae</taxon>
        <taxon>Streptomyces</taxon>
    </lineage>
</organism>
<keyword evidence="2" id="KW-0378">Hydrolase</keyword>
<proteinExistence type="predicted"/>
<dbReference type="OrthoDB" id="556502at2"/>
<evidence type="ECO:0000313" key="3">
    <source>
        <dbReference type="Proteomes" id="UP000295345"/>
    </source>
</evidence>
<evidence type="ECO:0000313" key="2">
    <source>
        <dbReference type="EMBL" id="TDC62377.1"/>
    </source>
</evidence>
<dbReference type="Gene3D" id="3.40.50.1820">
    <property type="entry name" value="alpha/beta hydrolase"/>
    <property type="match status" value="1"/>
</dbReference>
<dbReference type="SUPFAM" id="SSF53474">
    <property type="entry name" value="alpha/beta-Hydrolases"/>
    <property type="match status" value="1"/>
</dbReference>
<dbReference type="RefSeq" id="WP_132822060.1">
    <property type="nucleotide sequence ID" value="NZ_SMKI01000653.1"/>
</dbReference>
<keyword evidence="3" id="KW-1185">Reference proteome</keyword>
<accession>A0A4R4SG25</accession>
<dbReference type="InterPro" id="IPR029058">
    <property type="entry name" value="AB_hydrolase_fold"/>
</dbReference>
<reference evidence="2 3" key="1">
    <citation type="submission" date="2019-03" db="EMBL/GenBank/DDBJ databases">
        <title>Draft genome sequences of novel Actinobacteria.</title>
        <authorList>
            <person name="Sahin N."/>
            <person name="Ay H."/>
            <person name="Saygin H."/>
        </authorList>
    </citation>
    <scope>NUCLEOTIDE SEQUENCE [LARGE SCALE GENOMIC DNA]</scope>
    <source>
        <strain evidence="2 3">DSM 41900</strain>
    </source>
</reference>
<dbReference type="InterPro" id="IPR007751">
    <property type="entry name" value="DUF676_lipase-like"/>
</dbReference>
<dbReference type="Pfam" id="PF05057">
    <property type="entry name" value="DUF676"/>
    <property type="match status" value="1"/>
</dbReference>
<evidence type="ECO:0000259" key="1">
    <source>
        <dbReference type="Pfam" id="PF05057"/>
    </source>
</evidence>
<dbReference type="AlphaFoldDB" id="A0A4R4SG25"/>
<name>A0A4R4SG25_9ACTN</name>
<protein>
    <submittedName>
        <fullName evidence="2">Alpha/beta hydrolase</fullName>
    </submittedName>
</protein>
<feature type="domain" description="DUF676" evidence="1">
    <location>
        <begin position="140"/>
        <end position="207"/>
    </location>
</feature>
<dbReference type="GO" id="GO:0016787">
    <property type="term" value="F:hydrolase activity"/>
    <property type="evidence" value="ECO:0007669"/>
    <property type="project" value="UniProtKB-KW"/>
</dbReference>
<comment type="caution">
    <text evidence="2">The sequence shown here is derived from an EMBL/GenBank/DDBJ whole genome shotgun (WGS) entry which is preliminary data.</text>
</comment>
<gene>
    <name evidence="2" type="ORF">E1283_34190</name>
</gene>
<dbReference type="EMBL" id="SMKI01000653">
    <property type="protein sequence ID" value="TDC62377.1"/>
    <property type="molecule type" value="Genomic_DNA"/>
</dbReference>
<dbReference type="Proteomes" id="UP000295345">
    <property type="component" value="Unassembled WGS sequence"/>
</dbReference>